<dbReference type="EMBL" id="JASPKZ010002704">
    <property type="protein sequence ID" value="KAJ9594916.1"/>
    <property type="molecule type" value="Genomic_DNA"/>
</dbReference>
<dbReference type="Proteomes" id="UP001233999">
    <property type="component" value="Unassembled WGS sequence"/>
</dbReference>
<reference evidence="1" key="1">
    <citation type="journal article" date="2023" name="IScience">
        <title>Live-bearing cockroach genome reveals convergent evolutionary mechanisms linked to viviparity in insects and beyond.</title>
        <authorList>
            <person name="Fouks B."/>
            <person name="Harrison M.C."/>
            <person name="Mikhailova A.A."/>
            <person name="Marchal E."/>
            <person name="English S."/>
            <person name="Carruthers M."/>
            <person name="Jennings E.C."/>
            <person name="Chiamaka E.L."/>
            <person name="Frigard R.A."/>
            <person name="Pippel M."/>
            <person name="Attardo G.M."/>
            <person name="Benoit J.B."/>
            <person name="Bornberg-Bauer E."/>
            <person name="Tobe S.S."/>
        </authorList>
    </citation>
    <scope>NUCLEOTIDE SEQUENCE</scope>
    <source>
        <strain evidence="1">Stay&amp;Tobe</strain>
    </source>
</reference>
<comment type="caution">
    <text evidence="1">The sequence shown here is derived from an EMBL/GenBank/DDBJ whole genome shotgun (WGS) entry which is preliminary data.</text>
</comment>
<accession>A0AAD8AA58</accession>
<protein>
    <submittedName>
        <fullName evidence="1">Uncharacterized protein</fullName>
    </submittedName>
</protein>
<name>A0AAD8AA58_DIPPU</name>
<reference evidence="1" key="2">
    <citation type="submission" date="2023-05" db="EMBL/GenBank/DDBJ databases">
        <authorList>
            <person name="Fouks B."/>
        </authorList>
    </citation>
    <scope>NUCLEOTIDE SEQUENCE</scope>
    <source>
        <strain evidence="1">Stay&amp;Tobe</strain>
        <tissue evidence="1">Testes</tissue>
    </source>
</reference>
<feature type="non-terminal residue" evidence="1">
    <location>
        <position position="1"/>
    </location>
</feature>
<dbReference type="AlphaFoldDB" id="A0AAD8AA58"/>
<gene>
    <name evidence="1" type="ORF">L9F63_013776</name>
</gene>
<proteinExistence type="predicted"/>
<feature type="non-terminal residue" evidence="1">
    <location>
        <position position="90"/>
    </location>
</feature>
<evidence type="ECO:0000313" key="1">
    <source>
        <dbReference type="EMBL" id="KAJ9594916.1"/>
    </source>
</evidence>
<evidence type="ECO:0000313" key="2">
    <source>
        <dbReference type="Proteomes" id="UP001233999"/>
    </source>
</evidence>
<organism evidence="1 2">
    <name type="scientific">Diploptera punctata</name>
    <name type="common">Pacific beetle cockroach</name>
    <dbReference type="NCBI Taxonomy" id="6984"/>
    <lineage>
        <taxon>Eukaryota</taxon>
        <taxon>Metazoa</taxon>
        <taxon>Ecdysozoa</taxon>
        <taxon>Arthropoda</taxon>
        <taxon>Hexapoda</taxon>
        <taxon>Insecta</taxon>
        <taxon>Pterygota</taxon>
        <taxon>Neoptera</taxon>
        <taxon>Polyneoptera</taxon>
        <taxon>Dictyoptera</taxon>
        <taxon>Blattodea</taxon>
        <taxon>Blaberoidea</taxon>
        <taxon>Blaberidae</taxon>
        <taxon>Diplopterinae</taxon>
        <taxon>Diploptera</taxon>
    </lineage>
</organism>
<keyword evidence="2" id="KW-1185">Reference proteome</keyword>
<sequence length="90" mass="9888">NHRVPFQLLRHLPELSLNKVLTDFLNYCVVSGSTQPGLTIPIPGSAVKHAVIDSDAQKTKDGLWAQIQDIEGGCAQSPRYNNDVRCNETS</sequence>